<dbReference type="InterPro" id="IPR012347">
    <property type="entry name" value="Ferritin-like"/>
</dbReference>
<dbReference type="PANTHER" id="PTHR38593:SF1">
    <property type="entry name" value="BLR2558 PROTEIN"/>
    <property type="match status" value="1"/>
</dbReference>
<feature type="signal peptide" evidence="2">
    <location>
        <begin position="1"/>
        <end position="18"/>
    </location>
</feature>
<dbReference type="PROSITE" id="PS51257">
    <property type="entry name" value="PROKAR_LIPOPROTEIN"/>
    <property type="match status" value="1"/>
</dbReference>
<proteinExistence type="predicted"/>
<feature type="compositionally biased region" description="Low complexity" evidence="1">
    <location>
        <begin position="52"/>
        <end position="65"/>
    </location>
</feature>
<dbReference type="InterPro" id="IPR025419">
    <property type="entry name" value="DUF4142"/>
</dbReference>
<keyword evidence="2" id="KW-0732">Signal</keyword>
<dbReference type="Pfam" id="PF13628">
    <property type="entry name" value="DUF4142"/>
    <property type="match status" value="1"/>
</dbReference>
<sequence length="210" mass="22110">MKNSILSLLVVAALVACKKSETTTMDTAGDSTAITTPNDSAALNTDSTVMPSDSTSAGTGKTTGTNLSTQDKKFADAAARGGIMEVQMGHLASTNASNAAVKSLGAMMVKDHSKANDELKQWASAVGYTLPTGLDADKQKKYDDLKAKKGVDFDRAYTDLMVSDHKKDIAEFKEEASKGSEASLKAFAGKTVPTLEHHLMESEKAKSAVK</sequence>
<feature type="compositionally biased region" description="Polar residues" evidence="1">
    <location>
        <begin position="26"/>
        <end position="51"/>
    </location>
</feature>
<keyword evidence="5" id="KW-1185">Reference proteome</keyword>
<evidence type="ECO:0000313" key="5">
    <source>
        <dbReference type="Proteomes" id="UP001158050"/>
    </source>
</evidence>
<protein>
    <submittedName>
        <fullName evidence="4">Membrane protein</fullName>
    </submittedName>
</protein>
<feature type="region of interest" description="Disordered" evidence="1">
    <location>
        <begin position="26"/>
        <end position="68"/>
    </location>
</feature>
<evidence type="ECO:0000259" key="3">
    <source>
        <dbReference type="Pfam" id="PF13628"/>
    </source>
</evidence>
<evidence type="ECO:0000313" key="4">
    <source>
        <dbReference type="EMBL" id="SMP97264.1"/>
    </source>
</evidence>
<dbReference type="Gene3D" id="1.20.1260.10">
    <property type="match status" value="1"/>
</dbReference>
<dbReference type="PANTHER" id="PTHR38593">
    <property type="entry name" value="BLR2558 PROTEIN"/>
    <property type="match status" value="1"/>
</dbReference>
<dbReference type="RefSeq" id="WP_283418116.1">
    <property type="nucleotide sequence ID" value="NZ_FXUO01000012.1"/>
</dbReference>
<comment type="caution">
    <text evidence="4">The sequence shown here is derived from an EMBL/GenBank/DDBJ whole genome shotgun (WGS) entry which is preliminary data.</text>
</comment>
<dbReference type="EMBL" id="FXUO01000012">
    <property type="protein sequence ID" value="SMP97264.1"/>
    <property type="molecule type" value="Genomic_DNA"/>
</dbReference>
<evidence type="ECO:0000256" key="1">
    <source>
        <dbReference type="SAM" id="MobiDB-lite"/>
    </source>
</evidence>
<organism evidence="4 5">
    <name type="scientific">Epilithonimonas pallida</name>
    <dbReference type="NCBI Taxonomy" id="373671"/>
    <lineage>
        <taxon>Bacteria</taxon>
        <taxon>Pseudomonadati</taxon>
        <taxon>Bacteroidota</taxon>
        <taxon>Flavobacteriia</taxon>
        <taxon>Flavobacteriales</taxon>
        <taxon>Weeksellaceae</taxon>
        <taxon>Chryseobacterium group</taxon>
        <taxon>Epilithonimonas</taxon>
    </lineage>
</organism>
<feature type="chain" id="PRO_5047468234" evidence="2">
    <location>
        <begin position="19"/>
        <end position="210"/>
    </location>
</feature>
<name>A0ABY1R6G9_9FLAO</name>
<accession>A0ABY1R6G9</accession>
<dbReference type="Proteomes" id="UP001158050">
    <property type="component" value="Unassembled WGS sequence"/>
</dbReference>
<gene>
    <name evidence="4" type="ORF">SAMN05421679_11215</name>
</gene>
<feature type="domain" description="DUF4142" evidence="3">
    <location>
        <begin position="70"/>
        <end position="202"/>
    </location>
</feature>
<reference evidence="4 5" key="1">
    <citation type="submission" date="2017-05" db="EMBL/GenBank/DDBJ databases">
        <authorList>
            <person name="Varghese N."/>
            <person name="Submissions S."/>
        </authorList>
    </citation>
    <scope>NUCLEOTIDE SEQUENCE [LARGE SCALE GENOMIC DNA]</scope>
    <source>
        <strain evidence="4 5">DSM 18015</strain>
    </source>
</reference>
<evidence type="ECO:0000256" key="2">
    <source>
        <dbReference type="SAM" id="SignalP"/>
    </source>
</evidence>